<dbReference type="NCBIfam" id="TIGR02395">
    <property type="entry name" value="rpoN_sigma"/>
    <property type="match status" value="1"/>
</dbReference>
<dbReference type="GO" id="GO:0006352">
    <property type="term" value="P:DNA-templated transcription initiation"/>
    <property type="evidence" value="ECO:0007669"/>
    <property type="project" value="InterPro"/>
</dbReference>
<accession>A0A5J6MF90</accession>
<gene>
    <name evidence="13" type="primary">rpoN1</name>
    <name evidence="13" type="ORF">FRZ44_01860</name>
</gene>
<evidence type="ECO:0000259" key="12">
    <source>
        <dbReference type="Pfam" id="PF04963"/>
    </source>
</evidence>
<dbReference type="Pfam" id="PF00309">
    <property type="entry name" value="Sigma54_AID"/>
    <property type="match status" value="1"/>
</dbReference>
<feature type="compositionally biased region" description="Low complexity" evidence="10">
    <location>
        <begin position="72"/>
        <end position="90"/>
    </location>
</feature>
<dbReference type="KEGG" id="htq:FRZ44_01860"/>
<keyword evidence="8 9" id="KW-0804">Transcription</keyword>
<feature type="region of interest" description="Disordered" evidence="10">
    <location>
        <begin position="58"/>
        <end position="99"/>
    </location>
</feature>
<dbReference type="GO" id="GO:0003677">
    <property type="term" value="F:DNA binding"/>
    <property type="evidence" value="ECO:0007669"/>
    <property type="project" value="UniProtKB-KW"/>
</dbReference>
<dbReference type="PANTHER" id="PTHR32248:SF4">
    <property type="entry name" value="RNA POLYMERASE SIGMA-54 FACTOR"/>
    <property type="match status" value="1"/>
</dbReference>
<evidence type="ECO:0000256" key="7">
    <source>
        <dbReference type="ARBA" id="ARBA00023125"/>
    </source>
</evidence>
<keyword evidence="14" id="KW-1185">Reference proteome</keyword>
<dbReference type="EMBL" id="CP042906">
    <property type="protein sequence ID" value="QEX14910.1"/>
    <property type="molecule type" value="Genomic_DNA"/>
</dbReference>
<feature type="domain" description="RNA polymerase sigma factor 54 DNA-binding" evidence="11">
    <location>
        <begin position="300"/>
        <end position="457"/>
    </location>
</feature>
<keyword evidence="7 9" id="KW-0238">DNA-binding</keyword>
<dbReference type="GO" id="GO:0016779">
    <property type="term" value="F:nucleotidyltransferase activity"/>
    <property type="evidence" value="ECO:0007669"/>
    <property type="project" value="UniProtKB-KW"/>
</dbReference>
<evidence type="ECO:0000313" key="13">
    <source>
        <dbReference type="EMBL" id="QEX14910.1"/>
    </source>
</evidence>
<dbReference type="OrthoDB" id="9814402at2"/>
<dbReference type="RefSeq" id="WP_151175412.1">
    <property type="nucleotide sequence ID" value="NZ_CP042906.1"/>
</dbReference>
<evidence type="ECO:0000259" key="11">
    <source>
        <dbReference type="Pfam" id="PF04552"/>
    </source>
</evidence>
<organism evidence="13 14">
    <name type="scientific">Hypericibacter terrae</name>
    <dbReference type="NCBI Taxonomy" id="2602015"/>
    <lineage>
        <taxon>Bacteria</taxon>
        <taxon>Pseudomonadati</taxon>
        <taxon>Pseudomonadota</taxon>
        <taxon>Alphaproteobacteria</taxon>
        <taxon>Rhodospirillales</taxon>
        <taxon>Dongiaceae</taxon>
        <taxon>Hypericibacter</taxon>
    </lineage>
</organism>
<dbReference type="AlphaFoldDB" id="A0A5J6MF90"/>
<dbReference type="Pfam" id="PF04963">
    <property type="entry name" value="Sigma54_CBD"/>
    <property type="match status" value="1"/>
</dbReference>
<dbReference type="InterPro" id="IPR000394">
    <property type="entry name" value="RNA_pol_sigma_54"/>
</dbReference>
<evidence type="ECO:0000256" key="4">
    <source>
        <dbReference type="ARBA" id="ARBA00022695"/>
    </source>
</evidence>
<dbReference type="InterPro" id="IPR038709">
    <property type="entry name" value="RpoN_core-bd_sf"/>
</dbReference>
<keyword evidence="6 9" id="KW-0731">Sigma factor</keyword>
<evidence type="ECO:0000256" key="8">
    <source>
        <dbReference type="ARBA" id="ARBA00023163"/>
    </source>
</evidence>
<evidence type="ECO:0000256" key="5">
    <source>
        <dbReference type="ARBA" id="ARBA00023015"/>
    </source>
</evidence>
<evidence type="ECO:0000313" key="14">
    <source>
        <dbReference type="Proteomes" id="UP000326202"/>
    </source>
</evidence>
<keyword evidence="5 9" id="KW-0805">Transcription regulation</keyword>
<evidence type="ECO:0000256" key="2">
    <source>
        <dbReference type="ARBA" id="ARBA00022478"/>
    </source>
</evidence>
<reference evidence="13 14" key="1">
    <citation type="submission" date="2019-08" db="EMBL/GenBank/DDBJ databases">
        <title>Hyperibacter terrae gen. nov., sp. nov. and Hyperibacter viscosus sp. nov., two new members in the family Rhodospirillaceae isolated from the rhizosphere of Hypericum perforatum.</title>
        <authorList>
            <person name="Noviana Z."/>
        </authorList>
    </citation>
    <scope>NUCLEOTIDE SEQUENCE [LARGE SCALE GENOMIC DNA]</scope>
    <source>
        <strain evidence="13 14">R5913</strain>
    </source>
</reference>
<sequence length="464" mass="51181">MAVTQRLDLRQSTSLVMTPQLQQAIKLLELSNLEVSAYVERELEQNPLLERDEDEPVLAPGARGALPSPPDNGLNSGLGRSRSGSGNGTRDGNDGPPIEETLANAIDLREHLTTQLTLDIQDPADRAIGLALIDSLDEAGYVMGGLEPVAERLGCDASRVETVLKQLQQFDPPGIFARNLKECLALQLLDRNRLDPAMQALLDHLHLLAQGDRVKLMRICAVDAEDLTQMVSEIKALDPKPALAFDAAPLTPVTPDILMHRTPEGGWVVELNNQTLPRVLVNQSYYSRLLKGSRGKEDRDYIVTQMTSANWLVKSLHQRAVTILKVATEIVRQQDAFFGHGVQHLKPLMRRDIAATIGMHESTVSRVAANKYIATPRGLYELRFFFSNAIADTAGGESHSAAAVRARIKGLIESESEVLSDDRLVQLLKGEGVDIARRTVAKYRESLRIPSSTERRRQRVLRVG</sequence>
<evidence type="ECO:0000256" key="10">
    <source>
        <dbReference type="SAM" id="MobiDB-lite"/>
    </source>
</evidence>
<dbReference type="PIRSF" id="PIRSF000774">
    <property type="entry name" value="RpoN"/>
    <property type="match status" value="1"/>
</dbReference>
<dbReference type="Proteomes" id="UP000326202">
    <property type="component" value="Chromosome"/>
</dbReference>
<dbReference type="PANTHER" id="PTHR32248">
    <property type="entry name" value="RNA POLYMERASE SIGMA-54 FACTOR"/>
    <property type="match status" value="1"/>
</dbReference>
<dbReference type="PROSITE" id="PS50044">
    <property type="entry name" value="SIGMA54_3"/>
    <property type="match status" value="1"/>
</dbReference>
<keyword evidence="4 9" id="KW-0548">Nucleotidyltransferase</keyword>
<dbReference type="InterPro" id="IPR007634">
    <property type="entry name" value="RNA_pol_sigma_54_DNA-bd"/>
</dbReference>
<comment type="function">
    <text evidence="9">Sigma factors are initiation factors that promote the attachment of RNA polymerase to specific initiation sites and are then released.</text>
</comment>
<name>A0A5J6MF90_9PROT</name>
<dbReference type="GO" id="GO:0000428">
    <property type="term" value="C:DNA-directed RNA polymerase complex"/>
    <property type="evidence" value="ECO:0007669"/>
    <property type="project" value="UniProtKB-KW"/>
</dbReference>
<dbReference type="GO" id="GO:0001216">
    <property type="term" value="F:DNA-binding transcription activator activity"/>
    <property type="evidence" value="ECO:0007669"/>
    <property type="project" value="InterPro"/>
</dbReference>
<proteinExistence type="inferred from homology"/>
<dbReference type="InterPro" id="IPR007046">
    <property type="entry name" value="RNA_pol_sigma_54_core-bd"/>
</dbReference>
<evidence type="ECO:0000256" key="3">
    <source>
        <dbReference type="ARBA" id="ARBA00022679"/>
    </source>
</evidence>
<keyword evidence="3 9" id="KW-0808">Transferase</keyword>
<dbReference type="GO" id="GO:0016987">
    <property type="term" value="F:sigma factor activity"/>
    <property type="evidence" value="ECO:0007669"/>
    <property type="project" value="UniProtKB-KW"/>
</dbReference>
<evidence type="ECO:0000256" key="1">
    <source>
        <dbReference type="ARBA" id="ARBA00008798"/>
    </source>
</evidence>
<dbReference type="NCBIfam" id="NF004596">
    <property type="entry name" value="PRK05932.1-3"/>
    <property type="match status" value="1"/>
</dbReference>
<comment type="similarity">
    <text evidence="1 9">Belongs to the sigma-54 factor family.</text>
</comment>
<dbReference type="PRINTS" id="PR00045">
    <property type="entry name" value="SIGMA54FCT"/>
</dbReference>
<feature type="domain" description="RNA polymerase sigma factor 54 core-binding" evidence="12">
    <location>
        <begin position="98"/>
        <end position="285"/>
    </location>
</feature>
<protein>
    <recommendedName>
        <fullName evidence="9">RNA polymerase sigma-54 factor</fullName>
    </recommendedName>
</protein>
<evidence type="ECO:0000256" key="9">
    <source>
        <dbReference type="PIRNR" id="PIRNR000774"/>
    </source>
</evidence>
<evidence type="ECO:0000256" key="6">
    <source>
        <dbReference type="ARBA" id="ARBA00023082"/>
    </source>
</evidence>
<dbReference type="NCBIfam" id="NF009118">
    <property type="entry name" value="PRK12469.1"/>
    <property type="match status" value="1"/>
</dbReference>
<dbReference type="Pfam" id="PF04552">
    <property type="entry name" value="Sigma54_DBD"/>
    <property type="match status" value="1"/>
</dbReference>
<dbReference type="Gene3D" id="1.10.10.60">
    <property type="entry name" value="Homeodomain-like"/>
    <property type="match status" value="1"/>
</dbReference>
<dbReference type="PROSITE" id="PS00718">
    <property type="entry name" value="SIGMA54_2"/>
    <property type="match status" value="1"/>
</dbReference>
<dbReference type="Gene3D" id="1.10.10.1330">
    <property type="entry name" value="RNA polymerase sigma-54 factor, core-binding domain"/>
    <property type="match status" value="1"/>
</dbReference>
<keyword evidence="2 9" id="KW-0240">DNA-directed RNA polymerase</keyword>